<name>A0A8I0RUL0_VIBAN</name>
<proteinExistence type="predicted"/>
<keyword evidence="4" id="KW-1185">Reference proteome</keyword>
<sequence length="115" mass="13160">MKELTVLRTSNQHAILTATFYGNPSEDTLIFEYILKGVNEQSWGFNYKQVSVILAGQSVAVRDCSIYNWAGTFDISNYKNWLYNLELFSSAEELRKEILGLLNYSLYGSQLSKEV</sequence>
<dbReference type="Proteomes" id="UP000726136">
    <property type="component" value="Unassembled WGS sequence"/>
</dbReference>
<accession>A0A8I0RUL0</accession>
<evidence type="ECO:0000313" key="4">
    <source>
        <dbReference type="Proteomes" id="UP000726136"/>
    </source>
</evidence>
<evidence type="ECO:0000313" key="1">
    <source>
        <dbReference type="EMBL" id="MBF4273686.1"/>
    </source>
</evidence>
<dbReference type="RefSeq" id="WP_107489860.1">
    <property type="nucleotide sequence ID" value="NZ_CP020533.1"/>
</dbReference>
<dbReference type="EMBL" id="RDPI01000701">
    <property type="protein sequence ID" value="MBF4376303.1"/>
    <property type="molecule type" value="Genomic_DNA"/>
</dbReference>
<dbReference type="Proteomes" id="UP000722957">
    <property type="component" value="Unassembled WGS sequence"/>
</dbReference>
<protein>
    <submittedName>
        <fullName evidence="1">Uncharacterized protein</fullName>
    </submittedName>
</protein>
<evidence type="ECO:0000313" key="3">
    <source>
        <dbReference type="Proteomes" id="UP000722957"/>
    </source>
</evidence>
<dbReference type="AlphaFoldDB" id="A0A8I0RUL0"/>
<reference evidence="3 4" key="1">
    <citation type="journal article" date="2021" name="PeerJ">
        <title>Analysis of 44 Vibrio anguillarum genomes reveals high genetic diversity.</title>
        <authorList>
            <person name="Hansen M.J."/>
            <person name="Dalsgaard I."/>
        </authorList>
    </citation>
    <scope>NUCLEOTIDE SEQUENCE [LARGE SCALE GENOMIC DNA]</scope>
    <source>
        <strain evidence="2 4">040915-1/1B</strain>
        <strain evidence="1 3">17-16730-2A</strain>
    </source>
</reference>
<comment type="caution">
    <text evidence="1">The sequence shown here is derived from an EMBL/GenBank/DDBJ whole genome shotgun (WGS) entry which is preliminary data.</text>
</comment>
<dbReference type="EMBL" id="RDOM01000061">
    <property type="protein sequence ID" value="MBF4273686.1"/>
    <property type="molecule type" value="Genomic_DNA"/>
</dbReference>
<gene>
    <name evidence="1" type="ORF">EAY07_16975</name>
    <name evidence="2" type="ORF">EAY46_25300</name>
</gene>
<evidence type="ECO:0000313" key="2">
    <source>
        <dbReference type="EMBL" id="MBF4376303.1"/>
    </source>
</evidence>
<organism evidence="1 3">
    <name type="scientific">Vibrio anguillarum</name>
    <name type="common">Listonella anguillarum</name>
    <dbReference type="NCBI Taxonomy" id="55601"/>
    <lineage>
        <taxon>Bacteria</taxon>
        <taxon>Pseudomonadati</taxon>
        <taxon>Pseudomonadota</taxon>
        <taxon>Gammaproteobacteria</taxon>
        <taxon>Vibrionales</taxon>
        <taxon>Vibrionaceae</taxon>
        <taxon>Vibrio</taxon>
    </lineage>
</organism>